<sequence length="42" mass="4961">MDRTDGHTSIVIMMKMDRMFEEANRKTALINRSTSHLLIWLP</sequence>
<name>A0A858MR45_9CAUD</name>
<dbReference type="Proteomes" id="UP000671973">
    <property type="component" value="Segment"/>
</dbReference>
<reference evidence="1 2" key="1">
    <citation type="submission" date="2020-03" db="EMBL/GenBank/DDBJ databases">
        <authorList>
            <person name="Holtappels D."/>
            <person name="Bomans J.P.J."/>
            <person name="Lavigne R."/>
            <person name="Wagemans J."/>
        </authorList>
    </citation>
    <scope>NUCLEOTIDE SEQUENCE [LARGE SCALE GENOMIC DNA]</scope>
    <source>
        <strain evidence="1 2">OLIVR1</strain>
    </source>
</reference>
<organism evidence="1 2">
    <name type="scientific">Agrobacterium phage OLIVR1</name>
    <dbReference type="NCBI Taxonomy" id="2723769"/>
    <lineage>
        <taxon>Viruses</taxon>
        <taxon>Duplodnaviria</taxon>
        <taxon>Heunggongvirae</taxon>
        <taxon>Uroviricota</taxon>
        <taxon>Caudoviricetes</taxon>
        <taxon>Schitoviridae</taxon>
        <taxon>Oliverunavirus</taxon>
        <taxon>Oliverunavirus OLIVR1</taxon>
    </lineage>
</organism>
<gene>
    <name evidence="1" type="ORF">Ab1vBOLIVR1_gp52c</name>
</gene>
<evidence type="ECO:0000313" key="2">
    <source>
        <dbReference type="Proteomes" id="UP000671973"/>
    </source>
</evidence>
<keyword evidence="2" id="KW-1185">Reference proteome</keyword>
<accession>A0A858MR45</accession>
<proteinExistence type="predicted"/>
<evidence type="ECO:0000313" key="1">
    <source>
        <dbReference type="EMBL" id="QIW87247.1"/>
    </source>
</evidence>
<protein>
    <submittedName>
        <fullName evidence="1">Uncharacterized protein</fullName>
    </submittedName>
</protein>
<dbReference type="EMBL" id="MT234338">
    <property type="protein sequence ID" value="QIW87247.1"/>
    <property type="molecule type" value="Genomic_DNA"/>
</dbReference>